<evidence type="ECO:0000313" key="3">
    <source>
        <dbReference type="Proteomes" id="UP000291072"/>
    </source>
</evidence>
<keyword evidence="1" id="KW-0732">Signal</keyword>
<dbReference type="OrthoDB" id="401341at2"/>
<proteinExistence type="predicted"/>
<evidence type="ECO:0000256" key="1">
    <source>
        <dbReference type="SAM" id="SignalP"/>
    </source>
</evidence>
<dbReference type="RefSeq" id="WP_131613108.1">
    <property type="nucleotide sequence ID" value="NZ_PSZP01000002.1"/>
</dbReference>
<keyword evidence="3" id="KW-1185">Reference proteome</keyword>
<protein>
    <recommendedName>
        <fullName evidence="4">Lipoprotein</fullName>
    </recommendedName>
</protein>
<evidence type="ECO:0000313" key="2">
    <source>
        <dbReference type="EMBL" id="TCG11965.1"/>
    </source>
</evidence>
<feature type="chain" id="PRO_5021002550" description="Lipoprotein" evidence="1">
    <location>
        <begin position="20"/>
        <end position="1200"/>
    </location>
</feature>
<organism evidence="2 3">
    <name type="scientific">Mycoplasma todarodis</name>
    <dbReference type="NCBI Taxonomy" id="1937191"/>
    <lineage>
        <taxon>Bacteria</taxon>
        <taxon>Bacillati</taxon>
        <taxon>Mycoplasmatota</taxon>
        <taxon>Mollicutes</taxon>
        <taxon>Mycoplasmataceae</taxon>
        <taxon>Mycoplasma</taxon>
    </lineage>
</organism>
<reference evidence="2 3" key="1">
    <citation type="submission" date="2018-02" db="EMBL/GenBank/DDBJ databases">
        <title>Mycoplasma marinum and Mycoplasma todarodis sp. nov., moderately halophilic and psychrotolerant mycoplasmas isolated from cephalopods.</title>
        <authorList>
            <person name="Viver T."/>
        </authorList>
    </citation>
    <scope>NUCLEOTIDE SEQUENCE [LARGE SCALE GENOMIC DNA]</scope>
    <source>
        <strain evidence="2 3">5H</strain>
    </source>
</reference>
<dbReference type="PROSITE" id="PS51257">
    <property type="entry name" value="PROKAR_LIPOPROTEIN"/>
    <property type="match status" value="1"/>
</dbReference>
<gene>
    <name evidence="2" type="ORF">C4B25_00475</name>
</gene>
<sequence length="1200" mass="137762">MKKKILISSAATIATIATASSAIISCGSNQSAEYTFEGKKFSNKKDLIEYARSRVVEVDSQSNGENLWKLMNAGANKYFTSPTEARNFIFKNKITTKKVFIPNKYKFGYKDKAHKFLNDDEIASFSSGEEGTYYAFRISGNKWILSEQLAKKDKKVGNQNYNELIFKKAKERAINSFLQIHQIYKYDNLYFPNKDTLREYLNKKPNFSGKSLETQKNTVLSIGGDGAHSRPFKFKVEKGKKVRDGEYNDAADFIKDHATTKVQVGSKWYSVDEISTGNDDILLKNILENVDYVKIGQTKQRYIGDIEKGVSGTFAGNYVISSNGQVSRMKKSSEWKGTNQTFDVKDLKNNTIIRTLDAASDIAFYVPGDKNKNILNAIALPSANIHVSEKEQMDFQNFRFILNRYKTEMSKKLGDALWEVNENMSQGKRYSSFKAISYLRTWTLDKVIRNGIQDPNLINLINKFFNKGIKLLDYKLKELVVPIMGYEDAMHVDLTKIIDFEQDKRLFIDPEIMVTNFYKGRFTPPNSTKEEFNPYLISFMKSLQVYFAVEGYKMEETNNIKKEVEKQKSLKENDSSHEITFVPSYSFNYHSSSSKSLKSLKKIINNDWDVSSNFRVDETIKENLKNHMEKYLERTAKSFIIPNKIIAKEIFDIENFSWNTKELIKNMNDVSSLPEKERLEIAKNDGELMMAIYSESNVDELFSKRLKNNGYAPMADIHTSLNKFGMYKRRDNISEFVADVEEVFDKHHHEIFEVLNKIRKNQAIVNAISNEINSNNNWLSKPNYDQTAVDVAKGIRSVQELIKTLGEAAHMVSKISKVTKFLKLASFTAGPWGMVASVIIDVALEIITGIIGEEKVDGYVFKYGDGASDRIIWTGGKHTEHNIFGIKWETGKIDTSDLKVIDVVELTKDYESGFFYKGDFYKNDIDVAKVWLKNLKENAKQNNLRKMKGLKLGFSFGDNKIIKDNLDSLAEEIINTSKEESFVNVGGVLHKDNATLRAQHVLKIMQEIQPIWVAQLPTLIDNKMNKPHYENAKYSMPISKAIKLYNKQNDKNLVSHNRYLMIDPNNERDASGKVKKMTLKEAQSRFVKMFDDQFIEHKQVSLQESMSDKSFDELSNGFIKKEIYEAKSNSGKVEVFLDINDAIDWLISVSNYSKIPAKGKKSIFIYKDREFLSLTEFIEFILKNQSKLKGDKYEAQQIYN</sequence>
<accession>A0A4V2NI89</accession>
<evidence type="ECO:0008006" key="4">
    <source>
        <dbReference type="Google" id="ProtNLM"/>
    </source>
</evidence>
<feature type="signal peptide" evidence="1">
    <location>
        <begin position="1"/>
        <end position="19"/>
    </location>
</feature>
<dbReference type="EMBL" id="PSZP01000002">
    <property type="protein sequence ID" value="TCG11965.1"/>
    <property type="molecule type" value="Genomic_DNA"/>
</dbReference>
<comment type="caution">
    <text evidence="2">The sequence shown here is derived from an EMBL/GenBank/DDBJ whole genome shotgun (WGS) entry which is preliminary data.</text>
</comment>
<name>A0A4V2NI89_9MOLU</name>
<dbReference type="AlphaFoldDB" id="A0A4V2NI89"/>
<dbReference type="Proteomes" id="UP000291072">
    <property type="component" value="Unassembled WGS sequence"/>
</dbReference>